<dbReference type="PROSITE" id="PS51385">
    <property type="entry name" value="YJEF_N"/>
    <property type="match status" value="1"/>
</dbReference>
<gene>
    <name evidence="11" type="ORF">MNEG_11737</name>
</gene>
<keyword evidence="6" id="KW-0521">NADP</keyword>
<dbReference type="SUPFAM" id="SSF50475">
    <property type="entry name" value="FMN-binding split barrel"/>
    <property type="match status" value="1"/>
</dbReference>
<dbReference type="Proteomes" id="UP000054498">
    <property type="component" value="Unassembled WGS sequence"/>
</dbReference>
<dbReference type="InterPro" id="IPR036652">
    <property type="entry name" value="YjeF_N_dom_sf"/>
</dbReference>
<evidence type="ECO:0000256" key="8">
    <source>
        <dbReference type="ARBA" id="ARBA00023027"/>
    </source>
</evidence>
<dbReference type="GeneID" id="25729029"/>
<reference evidence="11 12" key="1">
    <citation type="journal article" date="2013" name="BMC Genomics">
        <title>Reconstruction of the lipid metabolism for the microalga Monoraphidium neglectum from its genome sequence reveals characteristics suitable for biofuel production.</title>
        <authorList>
            <person name="Bogen C."/>
            <person name="Al-Dilaimi A."/>
            <person name="Albersmeier A."/>
            <person name="Wichmann J."/>
            <person name="Grundmann M."/>
            <person name="Rupp O."/>
            <person name="Lauersen K.J."/>
            <person name="Blifernez-Klassen O."/>
            <person name="Kalinowski J."/>
            <person name="Goesmann A."/>
            <person name="Mussgnug J.H."/>
            <person name="Kruse O."/>
        </authorList>
    </citation>
    <scope>NUCLEOTIDE SEQUENCE [LARGE SCALE GENOMIC DNA]</scope>
    <source>
        <strain evidence="11 12">SAG 48.87</strain>
    </source>
</reference>
<dbReference type="GO" id="GO:0005739">
    <property type="term" value="C:mitochondrion"/>
    <property type="evidence" value="ECO:0007669"/>
    <property type="project" value="TreeGrafter"/>
</dbReference>
<dbReference type="Pfam" id="PF03853">
    <property type="entry name" value="YjeF_N"/>
    <property type="match status" value="1"/>
</dbReference>
<comment type="catalytic activity">
    <reaction evidence="1">
        <text>(6R)-NADHX = (6S)-NADHX</text>
        <dbReference type="Rhea" id="RHEA:32215"/>
        <dbReference type="ChEBI" id="CHEBI:64074"/>
        <dbReference type="ChEBI" id="CHEBI:64075"/>
        <dbReference type="EC" id="5.1.99.6"/>
    </reaction>
</comment>
<evidence type="ECO:0000256" key="5">
    <source>
        <dbReference type="ARBA" id="ARBA00022741"/>
    </source>
</evidence>
<evidence type="ECO:0000256" key="1">
    <source>
        <dbReference type="ARBA" id="ARBA00000013"/>
    </source>
</evidence>
<feature type="domain" description="YjeF N-terminal" evidence="10">
    <location>
        <begin position="1"/>
        <end position="173"/>
    </location>
</feature>
<evidence type="ECO:0000256" key="4">
    <source>
        <dbReference type="ARBA" id="ARBA00022723"/>
    </source>
</evidence>
<keyword evidence="7" id="KW-0630">Potassium</keyword>
<dbReference type="GO" id="GO:0046872">
    <property type="term" value="F:metal ion binding"/>
    <property type="evidence" value="ECO:0007669"/>
    <property type="project" value="UniProtKB-KW"/>
</dbReference>
<dbReference type="AlphaFoldDB" id="A0A0D2LXU8"/>
<dbReference type="EC" id="5.1.99.6" evidence="3"/>
<dbReference type="RefSeq" id="XP_013895244.1">
    <property type="nucleotide sequence ID" value="XM_014039790.1"/>
</dbReference>
<evidence type="ECO:0000256" key="6">
    <source>
        <dbReference type="ARBA" id="ARBA00022857"/>
    </source>
</evidence>
<evidence type="ECO:0000259" key="10">
    <source>
        <dbReference type="PROSITE" id="PS51385"/>
    </source>
</evidence>
<evidence type="ECO:0000256" key="3">
    <source>
        <dbReference type="ARBA" id="ARBA00012228"/>
    </source>
</evidence>
<feature type="non-terminal residue" evidence="11">
    <location>
        <position position="311"/>
    </location>
</feature>
<evidence type="ECO:0000313" key="12">
    <source>
        <dbReference type="Proteomes" id="UP000054498"/>
    </source>
</evidence>
<dbReference type="InterPro" id="IPR032976">
    <property type="entry name" value="YJEFN_prot_NAXE-like"/>
</dbReference>
<evidence type="ECO:0000313" key="11">
    <source>
        <dbReference type="EMBL" id="KIY96224.1"/>
    </source>
</evidence>
<accession>A0A0D2LXU8</accession>
<dbReference type="PANTHER" id="PTHR13232:SF10">
    <property type="entry name" value="NAD(P)H-HYDRATE EPIMERASE"/>
    <property type="match status" value="1"/>
</dbReference>
<dbReference type="SUPFAM" id="SSF64153">
    <property type="entry name" value="YjeF N-terminal domain-like"/>
    <property type="match status" value="1"/>
</dbReference>
<name>A0A0D2LXU8_9CHLO</name>
<comment type="catalytic activity">
    <reaction evidence="2">
        <text>(6R)-NADPHX = (6S)-NADPHX</text>
        <dbReference type="Rhea" id="RHEA:32227"/>
        <dbReference type="ChEBI" id="CHEBI:64076"/>
        <dbReference type="ChEBI" id="CHEBI:64077"/>
        <dbReference type="EC" id="5.1.99.6"/>
    </reaction>
</comment>
<dbReference type="PANTHER" id="PTHR13232">
    <property type="entry name" value="NAD(P)H-HYDRATE EPIMERASE"/>
    <property type="match status" value="1"/>
</dbReference>
<evidence type="ECO:0000256" key="7">
    <source>
        <dbReference type="ARBA" id="ARBA00022958"/>
    </source>
</evidence>
<proteinExistence type="predicted"/>
<keyword evidence="9" id="KW-0413">Isomerase</keyword>
<protein>
    <recommendedName>
        <fullName evidence="3">NAD(P)H-hydrate epimerase</fullName>
        <ecNumber evidence="3">5.1.99.6</ecNumber>
    </recommendedName>
</protein>
<dbReference type="KEGG" id="mng:MNEG_11737"/>
<dbReference type="InterPro" id="IPR004443">
    <property type="entry name" value="YjeF_N_dom"/>
</dbReference>
<dbReference type="STRING" id="145388.A0A0D2LXU8"/>
<dbReference type="Gene3D" id="2.30.110.10">
    <property type="entry name" value="Electron Transport, Fmn-binding Protein, Chain A"/>
    <property type="match status" value="1"/>
</dbReference>
<dbReference type="NCBIfam" id="TIGR00197">
    <property type="entry name" value="yjeF_nterm"/>
    <property type="match status" value="1"/>
</dbReference>
<evidence type="ECO:0000256" key="2">
    <source>
        <dbReference type="ARBA" id="ARBA00000909"/>
    </source>
</evidence>
<keyword evidence="12" id="KW-1185">Reference proteome</keyword>
<dbReference type="OrthoDB" id="10064708at2759"/>
<keyword evidence="4" id="KW-0479">Metal-binding</keyword>
<dbReference type="GO" id="GO:0000166">
    <property type="term" value="F:nucleotide binding"/>
    <property type="evidence" value="ECO:0007669"/>
    <property type="project" value="UniProtKB-KW"/>
</dbReference>
<evidence type="ECO:0000256" key="9">
    <source>
        <dbReference type="ARBA" id="ARBA00023235"/>
    </source>
</evidence>
<organism evidence="11 12">
    <name type="scientific">Monoraphidium neglectum</name>
    <dbReference type="NCBI Taxonomy" id="145388"/>
    <lineage>
        <taxon>Eukaryota</taxon>
        <taxon>Viridiplantae</taxon>
        <taxon>Chlorophyta</taxon>
        <taxon>core chlorophytes</taxon>
        <taxon>Chlorophyceae</taxon>
        <taxon>CS clade</taxon>
        <taxon>Sphaeropleales</taxon>
        <taxon>Selenastraceae</taxon>
        <taxon>Monoraphidium</taxon>
    </lineage>
</organism>
<dbReference type="InterPro" id="IPR012349">
    <property type="entry name" value="Split_barrel_FMN-bd"/>
</dbReference>
<sequence>MVRRVAVLAGPGNNGGDGLVAARHLWQFGYEPTICYPKPTDKPLYNGLVTQCKSLGIPFVSADDLTGGAPLQERFDVIVDALFGFSFKGQPRTPFDALLESLKPSARPPPIVSVDIPSGWHVEEGDPSGVGIRPDVLVSLTAPKLAAKSFQGTHYLGGRFVPPATRDKYGLVLPAYPGTAQSVRISPPHAARVDIWDAPAPAAAAAAAGAPAGGGAASGTAEGAAAAGQLPKPADMRITYQAGTLSEDDVNGDPFAQFDAWFKEAAADPEIQEPNAIAVASSTPGGAVSVRMVLLKQYDERGFCFFTNYNS</sequence>
<dbReference type="Gene3D" id="3.40.50.10260">
    <property type="entry name" value="YjeF N-terminal domain"/>
    <property type="match status" value="1"/>
</dbReference>
<keyword evidence="5" id="KW-0547">Nucleotide-binding</keyword>
<keyword evidence="8" id="KW-0520">NAD</keyword>
<dbReference type="GO" id="GO:0052856">
    <property type="term" value="F:NAD(P)HX epimerase activity"/>
    <property type="evidence" value="ECO:0007669"/>
    <property type="project" value="UniProtKB-EC"/>
</dbReference>
<dbReference type="EMBL" id="KK103103">
    <property type="protein sequence ID" value="KIY96224.1"/>
    <property type="molecule type" value="Genomic_DNA"/>
</dbReference>